<keyword evidence="2" id="KW-1185">Reference proteome</keyword>
<dbReference type="Proteomes" id="UP001184150">
    <property type="component" value="Unassembled WGS sequence"/>
</dbReference>
<sequence length="172" mass="19434">MAETLTWQIDDLPPGFAWDGEAEKVLQLVDGAFAPIERPVHFTDVGHCCECLEHDKELKARPRMALRRADLGHAGWDPVCFTSVQGVAYLMPALARYTMAPDFWPDREWYAVQMVSHLTFDGPDNRLVHSFDVEQKEAIAALIAWCIAHRAEDLAHYGDVDAWLSAAEIWQA</sequence>
<organism evidence="1 2">
    <name type="scientific">Novosphingobium capsulatum</name>
    <dbReference type="NCBI Taxonomy" id="13688"/>
    <lineage>
        <taxon>Bacteria</taxon>
        <taxon>Pseudomonadati</taxon>
        <taxon>Pseudomonadota</taxon>
        <taxon>Alphaproteobacteria</taxon>
        <taxon>Sphingomonadales</taxon>
        <taxon>Sphingomonadaceae</taxon>
        <taxon>Novosphingobium</taxon>
    </lineage>
</organism>
<name>A0ABU1MRS3_9SPHN</name>
<dbReference type="RefSeq" id="WP_133726841.1">
    <property type="nucleotide sequence ID" value="NZ_CP140000.1"/>
</dbReference>
<reference evidence="1 2" key="1">
    <citation type="submission" date="2023-07" db="EMBL/GenBank/DDBJ databases">
        <title>Sorghum-associated microbial communities from plants grown in Nebraska, USA.</title>
        <authorList>
            <person name="Schachtman D."/>
        </authorList>
    </citation>
    <scope>NUCLEOTIDE SEQUENCE [LARGE SCALE GENOMIC DNA]</scope>
    <source>
        <strain evidence="1 2">DS1027</strain>
    </source>
</reference>
<protein>
    <submittedName>
        <fullName evidence="1">Uncharacterized protein</fullName>
    </submittedName>
</protein>
<evidence type="ECO:0000313" key="1">
    <source>
        <dbReference type="EMBL" id="MDR6513038.1"/>
    </source>
</evidence>
<dbReference type="EMBL" id="JAVDRD010000014">
    <property type="protein sequence ID" value="MDR6513038.1"/>
    <property type="molecule type" value="Genomic_DNA"/>
</dbReference>
<accession>A0ABU1MRS3</accession>
<evidence type="ECO:0000313" key="2">
    <source>
        <dbReference type="Proteomes" id="UP001184150"/>
    </source>
</evidence>
<gene>
    <name evidence="1" type="ORF">J2792_003926</name>
</gene>
<proteinExistence type="predicted"/>
<comment type="caution">
    <text evidence="1">The sequence shown here is derived from an EMBL/GenBank/DDBJ whole genome shotgun (WGS) entry which is preliminary data.</text>
</comment>